<gene>
    <name evidence="1" type="ORF">CH363_08275</name>
</gene>
<evidence type="ECO:0000313" key="2">
    <source>
        <dbReference type="Proteomes" id="UP000231857"/>
    </source>
</evidence>
<dbReference type="Proteomes" id="UP000231857">
    <property type="component" value="Unassembled WGS sequence"/>
</dbReference>
<accession>A0ABX4PMK5</accession>
<proteinExistence type="predicted"/>
<dbReference type="PROSITE" id="PS51257">
    <property type="entry name" value="PROKAR_LIPOPROTEIN"/>
    <property type="match status" value="1"/>
</dbReference>
<dbReference type="RefSeq" id="WP_100725388.1">
    <property type="nucleotide sequence ID" value="NZ_NPEG01000028.1"/>
</dbReference>
<keyword evidence="2" id="KW-1185">Reference proteome</keyword>
<name>A0ABX4PMK5_9LEPT</name>
<comment type="caution">
    <text evidence="1">The sequence shown here is derived from an EMBL/GenBank/DDBJ whole genome shotgun (WGS) entry which is preliminary data.</text>
</comment>
<dbReference type="EMBL" id="NPEI01000004">
    <property type="protein sequence ID" value="PKA16136.1"/>
    <property type="molecule type" value="Genomic_DNA"/>
</dbReference>
<organism evidence="1 2">
    <name type="scientific">Leptospira haakeii</name>
    <dbReference type="NCBI Taxonomy" id="2023198"/>
    <lineage>
        <taxon>Bacteria</taxon>
        <taxon>Pseudomonadati</taxon>
        <taxon>Spirochaetota</taxon>
        <taxon>Spirochaetia</taxon>
        <taxon>Leptospirales</taxon>
        <taxon>Leptospiraceae</taxon>
        <taxon>Leptospira</taxon>
    </lineage>
</organism>
<protein>
    <recommendedName>
        <fullName evidence="3">SH3b domain-containing protein</fullName>
    </recommendedName>
</protein>
<reference evidence="1 2" key="1">
    <citation type="submission" date="2017-07" db="EMBL/GenBank/DDBJ databases">
        <title>Leptospira spp. isolated from tropical soils.</title>
        <authorList>
            <person name="Thibeaux R."/>
            <person name="Iraola G."/>
            <person name="Ferres I."/>
            <person name="Bierque E."/>
            <person name="Girault D."/>
            <person name="Soupe-Gilbert M.-E."/>
            <person name="Picardeau M."/>
            <person name="Goarant C."/>
        </authorList>
    </citation>
    <scope>NUCLEOTIDE SEQUENCE [LARGE SCALE GENOMIC DNA]</scope>
    <source>
        <strain evidence="1 2">ATI7-C-A2</strain>
    </source>
</reference>
<sequence>MVNKRKIIAILVVLLSCNTGNQRKERLISIEKVIKENMFLESSGIHALSLKFNEKNSYEFGYGSEGWYWSNTGSYSVVEGSIILKAKFCGFDEKQKRPCSETFGDGSCDIEKTPLDIEYEYSFVCKSKHKFKIYMDNGKPSDTISFPIKQFLNPIGSERTYKNYKIITLGNVTGVVTDSVVLRTGPGINYPKRDYVVNVYDGPYLKSLPKETKVIIHGRTVEKEKVKDWENYWLLISVGDTDKAWAYGQFFSY</sequence>
<evidence type="ECO:0000313" key="1">
    <source>
        <dbReference type="EMBL" id="PKA16136.1"/>
    </source>
</evidence>
<evidence type="ECO:0008006" key="3">
    <source>
        <dbReference type="Google" id="ProtNLM"/>
    </source>
</evidence>